<organism evidence="1 2">
    <name type="scientific">Candidatus Thermochlorobacter aerophilus</name>
    <dbReference type="NCBI Taxonomy" id="1868324"/>
    <lineage>
        <taxon>Bacteria</taxon>
        <taxon>Pseudomonadati</taxon>
        <taxon>Chlorobiota</taxon>
        <taxon>Chlorobiia</taxon>
        <taxon>Chlorobiales</taxon>
        <taxon>Candidatus Thermochlorobacteriaceae</taxon>
        <taxon>Candidatus Thermochlorobacter</taxon>
    </lineage>
</organism>
<protein>
    <submittedName>
        <fullName evidence="1">DUF721 domain-containing protein</fullName>
    </submittedName>
</protein>
<evidence type="ECO:0000313" key="1">
    <source>
        <dbReference type="EMBL" id="RFM24236.1"/>
    </source>
</evidence>
<evidence type="ECO:0000313" key="2">
    <source>
        <dbReference type="Proteomes" id="UP000266389"/>
    </source>
</evidence>
<name>A0A395M0E7_9BACT</name>
<proteinExistence type="predicted"/>
<comment type="caution">
    <text evidence="1">The sequence shown here is derived from an EMBL/GenBank/DDBJ whole genome shotgun (WGS) entry which is preliminary data.</text>
</comment>
<reference evidence="1 2" key="1">
    <citation type="journal article" date="2011" name="ISME J.">
        <title>Community ecology of hot spring cyanobacterial mats: predominant populations and their functional potential.</title>
        <authorList>
            <person name="Klatt C.G."/>
            <person name="Wood J.M."/>
            <person name="Rusch D.B."/>
            <person name="Bateson M.M."/>
            <person name="Hamamura N."/>
            <person name="Heidelberg J.F."/>
            <person name="Grossman A.R."/>
            <person name="Bhaya D."/>
            <person name="Cohan F.M."/>
            <person name="Kuhl M."/>
            <person name="Bryant D.A."/>
            <person name="Ward D.M."/>
        </authorList>
    </citation>
    <scope>NUCLEOTIDE SEQUENCE [LARGE SCALE GENOMIC DNA]</scope>
    <source>
        <strain evidence="1">OS</strain>
    </source>
</reference>
<dbReference type="EMBL" id="PHFL01000045">
    <property type="protein sequence ID" value="RFM24236.1"/>
    <property type="molecule type" value="Genomic_DNA"/>
</dbReference>
<dbReference type="InterPro" id="IPR007922">
    <property type="entry name" value="DciA-like"/>
</dbReference>
<gene>
    <name evidence="1" type="ORF">D0433_07155</name>
</gene>
<dbReference type="PANTHER" id="PTHR36456:SF1">
    <property type="entry name" value="UPF0232 PROTEIN SCO3875"/>
    <property type="match status" value="1"/>
</dbReference>
<dbReference type="Proteomes" id="UP000266389">
    <property type="component" value="Unassembled WGS sequence"/>
</dbReference>
<dbReference type="AlphaFoldDB" id="A0A395M0E7"/>
<sequence length="96" mass="11062">MSYLKAPSRLENILDALYADLNFDAAEEFKIVKKWPEVVGNHIARVSEIEKIVNGVLYVKVKNSAWRNELTFRRQSIIAQLNYALQRPAIKGIVFK</sequence>
<dbReference type="Pfam" id="PF05258">
    <property type="entry name" value="DciA"/>
    <property type="match status" value="1"/>
</dbReference>
<dbReference type="PANTHER" id="PTHR36456">
    <property type="entry name" value="UPF0232 PROTEIN SCO3875"/>
    <property type="match status" value="1"/>
</dbReference>
<accession>A0A395M0E7</accession>